<reference evidence="6 7" key="1">
    <citation type="submission" date="2023-07" db="EMBL/GenBank/DDBJ databases">
        <title>Sequencing the genomes of 1000 actinobacteria strains.</title>
        <authorList>
            <person name="Klenk H.-P."/>
        </authorList>
    </citation>
    <scope>NUCLEOTIDE SEQUENCE [LARGE SCALE GENOMIC DNA]</scope>
    <source>
        <strain evidence="6 7">DSM 45805</strain>
    </source>
</reference>
<protein>
    <submittedName>
        <fullName evidence="6">AcrR family transcriptional regulator</fullName>
    </submittedName>
</protein>
<evidence type="ECO:0000256" key="3">
    <source>
        <dbReference type="ARBA" id="ARBA00023163"/>
    </source>
</evidence>
<keyword evidence="3" id="KW-0804">Transcription</keyword>
<evidence type="ECO:0000256" key="1">
    <source>
        <dbReference type="ARBA" id="ARBA00023015"/>
    </source>
</evidence>
<feature type="DNA-binding region" description="H-T-H motif" evidence="4">
    <location>
        <begin position="36"/>
        <end position="55"/>
    </location>
</feature>
<dbReference type="PANTHER" id="PTHR30055:SF238">
    <property type="entry name" value="MYCOFACTOCIN BIOSYNTHESIS TRANSCRIPTIONAL REGULATOR MFTR-RELATED"/>
    <property type="match status" value="1"/>
</dbReference>
<dbReference type="Gene3D" id="1.10.10.60">
    <property type="entry name" value="Homeodomain-like"/>
    <property type="match status" value="1"/>
</dbReference>
<organism evidence="6 7">
    <name type="scientific">Amycolatopsis thermophila</name>
    <dbReference type="NCBI Taxonomy" id="206084"/>
    <lineage>
        <taxon>Bacteria</taxon>
        <taxon>Bacillati</taxon>
        <taxon>Actinomycetota</taxon>
        <taxon>Actinomycetes</taxon>
        <taxon>Pseudonocardiales</taxon>
        <taxon>Pseudonocardiaceae</taxon>
        <taxon>Amycolatopsis</taxon>
    </lineage>
</organism>
<feature type="domain" description="HTH tetR-type" evidence="5">
    <location>
        <begin position="13"/>
        <end position="73"/>
    </location>
</feature>
<dbReference type="EMBL" id="JAUSUT010000001">
    <property type="protein sequence ID" value="MDQ0376515.1"/>
    <property type="molecule type" value="Genomic_DNA"/>
</dbReference>
<dbReference type="PRINTS" id="PR00455">
    <property type="entry name" value="HTHTETR"/>
</dbReference>
<dbReference type="PANTHER" id="PTHR30055">
    <property type="entry name" value="HTH-TYPE TRANSCRIPTIONAL REGULATOR RUTR"/>
    <property type="match status" value="1"/>
</dbReference>
<dbReference type="Gene3D" id="1.10.357.10">
    <property type="entry name" value="Tetracycline Repressor, domain 2"/>
    <property type="match status" value="1"/>
</dbReference>
<comment type="caution">
    <text evidence="6">The sequence shown here is derived from an EMBL/GenBank/DDBJ whole genome shotgun (WGS) entry which is preliminary data.</text>
</comment>
<dbReference type="Pfam" id="PF00440">
    <property type="entry name" value="TetR_N"/>
    <property type="match status" value="1"/>
</dbReference>
<evidence type="ECO:0000313" key="6">
    <source>
        <dbReference type="EMBL" id="MDQ0376515.1"/>
    </source>
</evidence>
<evidence type="ECO:0000256" key="2">
    <source>
        <dbReference type="ARBA" id="ARBA00023125"/>
    </source>
</evidence>
<dbReference type="Pfam" id="PF17754">
    <property type="entry name" value="TetR_C_14"/>
    <property type="match status" value="1"/>
</dbReference>
<sequence length="203" mass="21997">MGADLTLRQRTRRAVRAEIVDAAMSLFLSQGFEATTIEEIARAAGISRRSYFRYFANKDEALAEALASIGQTIAQALTERPKEEAPWDALRFAFDPLVEQASAQPNAEALAKLMLERPCLQQGKNTAWLAEITAVLAQRLPADEGSLRARALAAAAITCLHTAQEQWLEPGDSRDLGALLTITMSAVHPFAATIISTPAMTDS</sequence>
<keyword evidence="7" id="KW-1185">Reference proteome</keyword>
<gene>
    <name evidence="6" type="ORF">FB470_000509</name>
</gene>
<name>A0ABU0EMM2_9PSEU</name>
<dbReference type="InterPro" id="IPR009057">
    <property type="entry name" value="Homeodomain-like_sf"/>
</dbReference>
<dbReference type="RefSeq" id="WP_306988407.1">
    <property type="nucleotide sequence ID" value="NZ_JAUSUT010000001.1"/>
</dbReference>
<dbReference type="PROSITE" id="PS50977">
    <property type="entry name" value="HTH_TETR_2"/>
    <property type="match status" value="1"/>
</dbReference>
<proteinExistence type="predicted"/>
<dbReference type="InterPro" id="IPR041347">
    <property type="entry name" value="MftR_C"/>
</dbReference>
<evidence type="ECO:0000256" key="4">
    <source>
        <dbReference type="PROSITE-ProRule" id="PRU00335"/>
    </source>
</evidence>
<evidence type="ECO:0000313" key="7">
    <source>
        <dbReference type="Proteomes" id="UP001229651"/>
    </source>
</evidence>
<dbReference type="InterPro" id="IPR050109">
    <property type="entry name" value="HTH-type_TetR-like_transc_reg"/>
</dbReference>
<dbReference type="SUPFAM" id="SSF46689">
    <property type="entry name" value="Homeodomain-like"/>
    <property type="match status" value="1"/>
</dbReference>
<keyword evidence="1" id="KW-0805">Transcription regulation</keyword>
<dbReference type="Proteomes" id="UP001229651">
    <property type="component" value="Unassembled WGS sequence"/>
</dbReference>
<keyword evidence="2 4" id="KW-0238">DNA-binding</keyword>
<accession>A0ABU0EMM2</accession>
<evidence type="ECO:0000259" key="5">
    <source>
        <dbReference type="PROSITE" id="PS50977"/>
    </source>
</evidence>
<dbReference type="InterPro" id="IPR001647">
    <property type="entry name" value="HTH_TetR"/>
</dbReference>